<accession>A0AAE0HY82</accession>
<dbReference type="Proteomes" id="UP001283341">
    <property type="component" value="Unassembled WGS sequence"/>
</dbReference>
<dbReference type="EMBL" id="JAUEDM010000006">
    <property type="protein sequence ID" value="KAK3315052.1"/>
    <property type="molecule type" value="Genomic_DNA"/>
</dbReference>
<feature type="compositionally biased region" description="Low complexity" evidence="1">
    <location>
        <begin position="210"/>
        <end position="220"/>
    </location>
</feature>
<evidence type="ECO:0000256" key="2">
    <source>
        <dbReference type="SAM" id="Phobius"/>
    </source>
</evidence>
<organism evidence="3 4">
    <name type="scientific">Apodospora peruviana</name>
    <dbReference type="NCBI Taxonomy" id="516989"/>
    <lineage>
        <taxon>Eukaryota</taxon>
        <taxon>Fungi</taxon>
        <taxon>Dikarya</taxon>
        <taxon>Ascomycota</taxon>
        <taxon>Pezizomycotina</taxon>
        <taxon>Sordariomycetes</taxon>
        <taxon>Sordariomycetidae</taxon>
        <taxon>Sordariales</taxon>
        <taxon>Lasiosphaeriaceae</taxon>
        <taxon>Apodospora</taxon>
    </lineage>
</organism>
<keyword evidence="4" id="KW-1185">Reference proteome</keyword>
<feature type="transmembrane region" description="Helical" evidence="2">
    <location>
        <begin position="252"/>
        <end position="273"/>
    </location>
</feature>
<gene>
    <name evidence="3" type="ORF">B0H66DRAFT_332051</name>
</gene>
<name>A0AAE0HY82_9PEZI</name>
<feature type="compositionally biased region" description="Pro residues" evidence="1">
    <location>
        <begin position="221"/>
        <end position="237"/>
    </location>
</feature>
<evidence type="ECO:0000313" key="3">
    <source>
        <dbReference type="EMBL" id="KAK3315052.1"/>
    </source>
</evidence>
<keyword evidence="2" id="KW-0472">Membrane</keyword>
<evidence type="ECO:0000313" key="4">
    <source>
        <dbReference type="Proteomes" id="UP001283341"/>
    </source>
</evidence>
<dbReference type="AlphaFoldDB" id="A0AAE0HY82"/>
<reference evidence="3" key="2">
    <citation type="submission" date="2023-06" db="EMBL/GenBank/DDBJ databases">
        <authorList>
            <consortium name="Lawrence Berkeley National Laboratory"/>
            <person name="Haridas S."/>
            <person name="Hensen N."/>
            <person name="Bonometti L."/>
            <person name="Westerberg I."/>
            <person name="Brannstrom I.O."/>
            <person name="Guillou S."/>
            <person name="Cros-Aarteil S."/>
            <person name="Calhoun S."/>
            <person name="Kuo A."/>
            <person name="Mondo S."/>
            <person name="Pangilinan J."/>
            <person name="Riley R."/>
            <person name="Labutti K."/>
            <person name="Andreopoulos B."/>
            <person name="Lipzen A."/>
            <person name="Chen C."/>
            <person name="Yanf M."/>
            <person name="Daum C."/>
            <person name="Ng V."/>
            <person name="Clum A."/>
            <person name="Steindorff A."/>
            <person name="Ohm R."/>
            <person name="Martin F."/>
            <person name="Silar P."/>
            <person name="Natvig D."/>
            <person name="Lalanne C."/>
            <person name="Gautier V."/>
            <person name="Ament-Velasquez S.L."/>
            <person name="Kruys A."/>
            <person name="Hutchinson M.I."/>
            <person name="Powell A.J."/>
            <person name="Barry K."/>
            <person name="Miller A.N."/>
            <person name="Grigoriev I.V."/>
            <person name="Debuchy R."/>
            <person name="Gladieux P."/>
            <person name="Thoren M.H."/>
            <person name="Johannesson H."/>
        </authorList>
    </citation>
    <scope>NUCLEOTIDE SEQUENCE</scope>
    <source>
        <strain evidence="3">CBS 118394</strain>
    </source>
</reference>
<keyword evidence="2" id="KW-0812">Transmembrane</keyword>
<protein>
    <recommendedName>
        <fullName evidence="5">Mid2 domain-containing protein</fullName>
    </recommendedName>
</protein>
<evidence type="ECO:0000256" key="1">
    <source>
        <dbReference type="SAM" id="MobiDB-lite"/>
    </source>
</evidence>
<reference evidence="3" key="1">
    <citation type="journal article" date="2023" name="Mol. Phylogenet. Evol.">
        <title>Genome-scale phylogeny and comparative genomics of the fungal order Sordariales.</title>
        <authorList>
            <person name="Hensen N."/>
            <person name="Bonometti L."/>
            <person name="Westerberg I."/>
            <person name="Brannstrom I.O."/>
            <person name="Guillou S."/>
            <person name="Cros-Aarteil S."/>
            <person name="Calhoun S."/>
            <person name="Haridas S."/>
            <person name="Kuo A."/>
            <person name="Mondo S."/>
            <person name="Pangilinan J."/>
            <person name="Riley R."/>
            <person name="LaButti K."/>
            <person name="Andreopoulos B."/>
            <person name="Lipzen A."/>
            <person name="Chen C."/>
            <person name="Yan M."/>
            <person name="Daum C."/>
            <person name="Ng V."/>
            <person name="Clum A."/>
            <person name="Steindorff A."/>
            <person name="Ohm R.A."/>
            <person name="Martin F."/>
            <person name="Silar P."/>
            <person name="Natvig D.O."/>
            <person name="Lalanne C."/>
            <person name="Gautier V."/>
            <person name="Ament-Velasquez S.L."/>
            <person name="Kruys A."/>
            <person name="Hutchinson M.I."/>
            <person name="Powell A.J."/>
            <person name="Barry K."/>
            <person name="Miller A.N."/>
            <person name="Grigoriev I.V."/>
            <person name="Debuchy R."/>
            <person name="Gladieux P."/>
            <person name="Hiltunen Thoren M."/>
            <person name="Johannesson H."/>
        </authorList>
    </citation>
    <scope>NUCLEOTIDE SEQUENCE</scope>
    <source>
        <strain evidence="3">CBS 118394</strain>
    </source>
</reference>
<keyword evidence="2" id="KW-1133">Transmembrane helix</keyword>
<feature type="compositionally biased region" description="Low complexity" evidence="1">
    <location>
        <begin position="337"/>
        <end position="362"/>
    </location>
</feature>
<feature type="region of interest" description="Disordered" evidence="1">
    <location>
        <begin position="333"/>
        <end position="458"/>
    </location>
</feature>
<comment type="caution">
    <text evidence="3">The sequence shown here is derived from an EMBL/GenBank/DDBJ whole genome shotgun (WGS) entry which is preliminary data.</text>
</comment>
<feature type="compositionally biased region" description="Polar residues" evidence="1">
    <location>
        <begin position="385"/>
        <end position="401"/>
    </location>
</feature>
<feature type="compositionally biased region" description="Low complexity" evidence="1">
    <location>
        <begin position="402"/>
        <end position="419"/>
    </location>
</feature>
<sequence length="458" mass="47204">MGLLSVYGAATLFGAAVHGLAFPEPSVTGTVIIPLDAQSPKPTAPPMGHELLRRAGGSTNTRSIVVAPDNICGYFSGREGAPLSCIGTTNSCVFATSTGISAGFAGCCDDVSCGVVITCLDMNDMLTSSNCDNGCLMDTFTLKCTSTARPYCNTLSFFGGITDYFCNSVNISSPQDVETTYIGQTDRFLSTMVITLDGTTSDIFTDIISSTKPVPSTTKPDPTPPPVSSTGPVPPPTTSAVSGSSSAPIGPIVGGVVGGVAVIGLVVLGIIFLMKRKSSAPGGVAAAATPGEGGPSPPIMAGMPIMPGPGSPPPPNDNKTGHQQMVEAYTVVTPNNGQGYPQQYQQQPQFQQQYSPPQAQGYFAPGQQQGGSPEYNRLSIAQPASPVSSLISQQPGTYQHMSQQSYSSSPPGGSPFQQGATMGNVPPPQQQQEVYEVSGHGIGGDPNPDHRGQIHQLQ</sequence>
<proteinExistence type="predicted"/>
<evidence type="ECO:0008006" key="5">
    <source>
        <dbReference type="Google" id="ProtNLM"/>
    </source>
</evidence>
<feature type="region of interest" description="Disordered" evidence="1">
    <location>
        <begin position="210"/>
        <end position="245"/>
    </location>
</feature>